<dbReference type="Proteomes" id="UP000252040">
    <property type="component" value="Unplaced"/>
</dbReference>
<reference evidence="3" key="1">
    <citation type="submission" date="2025-08" db="UniProtKB">
        <authorList>
            <consortium name="RefSeq"/>
        </authorList>
    </citation>
    <scope>IDENTIFICATION</scope>
    <source>
        <tissue evidence="3">Meat</tissue>
    </source>
</reference>
<organism evidence="2 3">
    <name type="scientific">Neophocaena asiaeorientalis asiaeorientalis</name>
    <name type="common">Yangtze finless porpoise</name>
    <name type="synonym">Neophocaena phocaenoides subsp. asiaeorientalis</name>
    <dbReference type="NCBI Taxonomy" id="1706337"/>
    <lineage>
        <taxon>Eukaryota</taxon>
        <taxon>Metazoa</taxon>
        <taxon>Chordata</taxon>
        <taxon>Craniata</taxon>
        <taxon>Vertebrata</taxon>
        <taxon>Euteleostomi</taxon>
        <taxon>Mammalia</taxon>
        <taxon>Eutheria</taxon>
        <taxon>Laurasiatheria</taxon>
        <taxon>Artiodactyla</taxon>
        <taxon>Whippomorpha</taxon>
        <taxon>Cetacea</taxon>
        <taxon>Odontoceti</taxon>
        <taxon>Phocoenidae</taxon>
        <taxon>Neophocaena</taxon>
    </lineage>
</organism>
<feature type="region of interest" description="Disordered" evidence="1">
    <location>
        <begin position="1"/>
        <end position="51"/>
    </location>
</feature>
<gene>
    <name evidence="3" type="primary">LOC112411566</name>
</gene>
<dbReference type="AlphaFoldDB" id="A0A341CW10"/>
<accession>A0A341CW10</accession>
<name>A0A341CW10_NEOAA</name>
<evidence type="ECO:0000256" key="1">
    <source>
        <dbReference type="SAM" id="MobiDB-lite"/>
    </source>
</evidence>
<dbReference type="GeneID" id="112411566"/>
<dbReference type="RefSeq" id="XP_024618570.1">
    <property type="nucleotide sequence ID" value="XM_024762802.1"/>
</dbReference>
<proteinExistence type="predicted"/>
<sequence>MHPPSHLAQPLFLTLDPRVPQTEASQLPPAPASSIPGRHPGGTGHLTADGPQDRARVWMCRSGPSQEDSLTSRVIQSTQDSAIITAGPVLLWTWGCGGQRRARL</sequence>
<evidence type="ECO:0000313" key="2">
    <source>
        <dbReference type="Proteomes" id="UP000252040"/>
    </source>
</evidence>
<protein>
    <submittedName>
        <fullName evidence="3">Uncharacterized protein LOC112411566 isoform X6</fullName>
    </submittedName>
</protein>
<keyword evidence="2" id="KW-1185">Reference proteome</keyword>
<evidence type="ECO:0000313" key="3">
    <source>
        <dbReference type="RefSeq" id="XP_024618570.1"/>
    </source>
</evidence>